<dbReference type="InterPro" id="IPR003613">
    <property type="entry name" value="Ubox_domain"/>
</dbReference>
<dbReference type="OrthoDB" id="10064100at2759"/>
<feature type="domain" description="U-box" evidence="6">
    <location>
        <begin position="30"/>
        <end position="105"/>
    </location>
</feature>
<dbReference type="CDD" id="cd16664">
    <property type="entry name" value="RING-Ubox_PUB"/>
    <property type="match status" value="1"/>
</dbReference>
<comment type="catalytic activity">
    <reaction evidence="1 5">
        <text>S-ubiquitinyl-[E2 ubiquitin-conjugating enzyme]-L-cysteine + [acceptor protein]-L-lysine = [E2 ubiquitin-conjugating enzyme]-L-cysteine + N(6)-ubiquitinyl-[acceptor protein]-L-lysine.</text>
        <dbReference type="EC" id="2.3.2.27"/>
    </reaction>
</comment>
<dbReference type="Gene3D" id="3.30.40.10">
    <property type="entry name" value="Zinc/RING finger domain, C3HC4 (zinc finger)"/>
    <property type="match status" value="1"/>
</dbReference>
<dbReference type="EC" id="2.3.2.27" evidence="5"/>
<dbReference type="Gene3D" id="1.25.10.10">
    <property type="entry name" value="Leucine-rich Repeat Variant"/>
    <property type="match status" value="1"/>
</dbReference>
<dbReference type="AlphaFoldDB" id="A0A9N7R201"/>
<dbReference type="SUPFAM" id="SSF57850">
    <property type="entry name" value="RING/U-box"/>
    <property type="match status" value="1"/>
</dbReference>
<evidence type="ECO:0000256" key="3">
    <source>
        <dbReference type="ARBA" id="ARBA00022679"/>
    </source>
</evidence>
<keyword evidence="8" id="KW-1185">Reference proteome</keyword>
<dbReference type="InterPro" id="IPR045210">
    <property type="entry name" value="RING-Ubox_PUB"/>
</dbReference>
<protein>
    <recommendedName>
        <fullName evidence="5 6">U-box domain-containing protein</fullName>
        <ecNumber evidence="5">2.3.2.27</ecNumber>
    </recommendedName>
    <alternativeName>
        <fullName evidence="5">RING-type E3 ubiquitin transferase PUB</fullName>
    </alternativeName>
</protein>
<sequence length="441" mass="48932">MTFPWRRRRAKTNESRPVADRDIGGMELTTIPVHFLCPISLDLMRDPVTLPTGITYDRESIEKWLDSGNRTCPVTNRLLPGSLEPVPNHSIRKMIQDWCVQNRSRGIERIPTPRVPVAPREVFEICSAIDESVSCGDAVKCRELVGRIKNLARDSERNRHCMMANGAGPTLARSFESFARFPIEGENNLELLKEILSVLTWMSSSLGEDGASRLKSIVSLRCMARFLKNEDDLSSRQNAICVLRELIDLDGDVVGILVKGIEEAVFRIVKVPIGSRATKAGLVVIHRMMTWVVTSSSKFIRMGLIPSVLEIIVDGDKSACEKALGVLDSAFGTKEGREIAYENALVIPLLVKKILRVSEVATGFCVSSLWKLLCLGEVKERGVVEAAEHGGFQKLLLVLQMGSSGDKEKVTELLKAMNACRGKVDCFDSSLGFRYVKRSLD</sequence>
<organism evidence="7 8">
    <name type="scientific">Striga hermonthica</name>
    <name type="common">Purple witchweed</name>
    <name type="synonym">Buchnera hermonthica</name>
    <dbReference type="NCBI Taxonomy" id="68872"/>
    <lineage>
        <taxon>Eukaryota</taxon>
        <taxon>Viridiplantae</taxon>
        <taxon>Streptophyta</taxon>
        <taxon>Embryophyta</taxon>
        <taxon>Tracheophyta</taxon>
        <taxon>Spermatophyta</taxon>
        <taxon>Magnoliopsida</taxon>
        <taxon>eudicotyledons</taxon>
        <taxon>Gunneridae</taxon>
        <taxon>Pentapetalae</taxon>
        <taxon>asterids</taxon>
        <taxon>lamiids</taxon>
        <taxon>Lamiales</taxon>
        <taxon>Orobanchaceae</taxon>
        <taxon>Buchnereae</taxon>
        <taxon>Striga</taxon>
    </lineage>
</organism>
<evidence type="ECO:0000256" key="2">
    <source>
        <dbReference type="ARBA" id="ARBA00004906"/>
    </source>
</evidence>
<dbReference type="InterPro" id="IPR013083">
    <property type="entry name" value="Znf_RING/FYVE/PHD"/>
</dbReference>
<dbReference type="EMBL" id="CACSLK010003813">
    <property type="protein sequence ID" value="CAA0809370.1"/>
    <property type="molecule type" value="Genomic_DNA"/>
</dbReference>
<dbReference type="GO" id="GO:0061630">
    <property type="term" value="F:ubiquitin protein ligase activity"/>
    <property type="evidence" value="ECO:0007669"/>
    <property type="project" value="UniProtKB-UniRule"/>
</dbReference>
<dbReference type="SUPFAM" id="SSF48371">
    <property type="entry name" value="ARM repeat"/>
    <property type="match status" value="1"/>
</dbReference>
<keyword evidence="4 5" id="KW-0833">Ubl conjugation pathway</keyword>
<name>A0A9N7R201_STRHE</name>
<evidence type="ECO:0000313" key="8">
    <source>
        <dbReference type="Proteomes" id="UP001153555"/>
    </source>
</evidence>
<evidence type="ECO:0000313" key="7">
    <source>
        <dbReference type="EMBL" id="CAA0809370.1"/>
    </source>
</evidence>
<comment type="function">
    <text evidence="5">Functions as an E3 ubiquitin ligase.</text>
</comment>
<dbReference type="InterPro" id="IPR045185">
    <property type="entry name" value="PUB22/23/24-like"/>
</dbReference>
<reference evidence="7" key="1">
    <citation type="submission" date="2019-12" db="EMBL/GenBank/DDBJ databases">
        <authorList>
            <person name="Scholes J."/>
        </authorList>
    </citation>
    <scope>NUCLEOTIDE SEQUENCE</scope>
</reference>
<comment type="caution">
    <text evidence="7">The sequence shown here is derived from an EMBL/GenBank/DDBJ whole genome shotgun (WGS) entry which is preliminary data.</text>
</comment>
<dbReference type="PANTHER" id="PTHR22849:SF61">
    <property type="entry name" value="U-BOX DOMAIN-CONTAINING PROTEIN 21"/>
    <property type="match status" value="1"/>
</dbReference>
<accession>A0A9N7R201</accession>
<dbReference type="FunFam" id="3.30.40.10:FF:000442">
    <property type="entry name" value="RING-type E3 ubiquitin transferase"/>
    <property type="match status" value="1"/>
</dbReference>
<dbReference type="PANTHER" id="PTHR22849">
    <property type="entry name" value="WDSAM1 PROTEIN"/>
    <property type="match status" value="1"/>
</dbReference>
<evidence type="ECO:0000256" key="4">
    <source>
        <dbReference type="ARBA" id="ARBA00022786"/>
    </source>
</evidence>
<evidence type="ECO:0000259" key="6">
    <source>
        <dbReference type="PROSITE" id="PS51698"/>
    </source>
</evidence>
<keyword evidence="3 5" id="KW-0808">Transferase</keyword>
<dbReference type="Proteomes" id="UP001153555">
    <property type="component" value="Unassembled WGS sequence"/>
</dbReference>
<proteinExistence type="predicted"/>
<dbReference type="SMART" id="SM00504">
    <property type="entry name" value="Ubox"/>
    <property type="match status" value="1"/>
</dbReference>
<dbReference type="Pfam" id="PF25598">
    <property type="entry name" value="ARM_PUB"/>
    <property type="match status" value="1"/>
</dbReference>
<dbReference type="InterPro" id="IPR058678">
    <property type="entry name" value="ARM_PUB"/>
</dbReference>
<gene>
    <name evidence="7" type="ORF">SHERM_11381</name>
</gene>
<dbReference type="PROSITE" id="PS51698">
    <property type="entry name" value="U_BOX"/>
    <property type="match status" value="1"/>
</dbReference>
<dbReference type="Pfam" id="PF04564">
    <property type="entry name" value="U-box"/>
    <property type="match status" value="1"/>
</dbReference>
<evidence type="ECO:0000256" key="5">
    <source>
        <dbReference type="RuleBase" id="RU369093"/>
    </source>
</evidence>
<comment type="pathway">
    <text evidence="2 5">Protein modification; protein ubiquitination.</text>
</comment>
<evidence type="ECO:0000256" key="1">
    <source>
        <dbReference type="ARBA" id="ARBA00000900"/>
    </source>
</evidence>
<dbReference type="GO" id="GO:0016567">
    <property type="term" value="P:protein ubiquitination"/>
    <property type="evidence" value="ECO:0007669"/>
    <property type="project" value="UniProtKB-UniRule"/>
</dbReference>
<dbReference type="InterPro" id="IPR011989">
    <property type="entry name" value="ARM-like"/>
</dbReference>
<dbReference type="InterPro" id="IPR016024">
    <property type="entry name" value="ARM-type_fold"/>
</dbReference>